<feature type="compositionally biased region" description="Polar residues" evidence="4">
    <location>
        <begin position="369"/>
        <end position="380"/>
    </location>
</feature>
<dbReference type="SMART" id="SM00479">
    <property type="entry name" value="EXOIII"/>
    <property type="match status" value="1"/>
</dbReference>
<dbReference type="Gene3D" id="1.10.720.30">
    <property type="entry name" value="SAP domain"/>
    <property type="match status" value="1"/>
</dbReference>
<keyword evidence="1" id="KW-0540">Nuclease</keyword>
<feature type="region of interest" description="Disordered" evidence="4">
    <location>
        <begin position="369"/>
        <end position="402"/>
    </location>
</feature>
<keyword evidence="3" id="KW-0269">Exonuclease</keyword>
<dbReference type="PANTHER" id="PTHR23044">
    <property type="entry name" value="3'-5' EXONUCLEASE ERI1-RELATED"/>
    <property type="match status" value="1"/>
</dbReference>
<reference evidence="6" key="1">
    <citation type="submission" date="2017-11" db="EMBL/GenBank/DDBJ databases">
        <title>The sensing device of the deep-sea amphipod.</title>
        <authorList>
            <person name="Kobayashi H."/>
            <person name="Nagahama T."/>
            <person name="Arai W."/>
            <person name="Sasagawa Y."/>
            <person name="Umeda M."/>
            <person name="Hayashi T."/>
            <person name="Nikaido I."/>
            <person name="Watanabe H."/>
            <person name="Oguri K."/>
            <person name="Kitazato H."/>
            <person name="Fujioka K."/>
            <person name="Kido Y."/>
            <person name="Takami H."/>
        </authorList>
    </citation>
    <scope>NUCLEOTIDE SEQUENCE</scope>
    <source>
        <tissue evidence="6">Whole body</tissue>
    </source>
</reference>
<dbReference type="EMBL" id="IACT01005165">
    <property type="protein sequence ID" value="LAC24330.1"/>
    <property type="molecule type" value="mRNA"/>
</dbReference>
<dbReference type="GO" id="GO:0003676">
    <property type="term" value="F:nucleic acid binding"/>
    <property type="evidence" value="ECO:0007669"/>
    <property type="project" value="InterPro"/>
</dbReference>
<feature type="compositionally biased region" description="Polar residues" evidence="4">
    <location>
        <begin position="389"/>
        <end position="402"/>
    </location>
</feature>
<feature type="compositionally biased region" description="Basic residues" evidence="4">
    <location>
        <begin position="641"/>
        <end position="650"/>
    </location>
</feature>
<dbReference type="InterPro" id="IPR047201">
    <property type="entry name" value="ERI-1_3'hExo-like"/>
</dbReference>
<evidence type="ECO:0000313" key="6">
    <source>
        <dbReference type="EMBL" id="LAC24330.1"/>
    </source>
</evidence>
<feature type="compositionally biased region" description="Basic and acidic residues" evidence="4">
    <location>
        <begin position="668"/>
        <end position="687"/>
    </location>
</feature>
<feature type="compositionally biased region" description="Polar residues" evidence="4">
    <location>
        <begin position="453"/>
        <end position="480"/>
    </location>
</feature>
<dbReference type="InterPro" id="IPR036397">
    <property type="entry name" value="RNaseH_sf"/>
</dbReference>
<organism evidence="6">
    <name type="scientific">Hirondellea gigas</name>
    <dbReference type="NCBI Taxonomy" id="1518452"/>
    <lineage>
        <taxon>Eukaryota</taxon>
        <taxon>Metazoa</taxon>
        <taxon>Ecdysozoa</taxon>
        <taxon>Arthropoda</taxon>
        <taxon>Crustacea</taxon>
        <taxon>Multicrustacea</taxon>
        <taxon>Malacostraca</taxon>
        <taxon>Eumalacostraca</taxon>
        <taxon>Peracarida</taxon>
        <taxon>Amphipoda</taxon>
        <taxon>Amphilochidea</taxon>
        <taxon>Lysianassida</taxon>
        <taxon>Lysianassidira</taxon>
        <taxon>Lysianassoidea</taxon>
        <taxon>Lysianassidae</taxon>
        <taxon>Hirondellea</taxon>
    </lineage>
</organism>
<dbReference type="GO" id="GO:0000175">
    <property type="term" value="F:3'-5'-RNA exonuclease activity"/>
    <property type="evidence" value="ECO:0007669"/>
    <property type="project" value="InterPro"/>
</dbReference>
<feature type="compositionally biased region" description="Basic residues" evidence="4">
    <location>
        <begin position="688"/>
        <end position="698"/>
    </location>
</feature>
<accession>A0A6A7G0P3</accession>
<dbReference type="SUPFAM" id="SSF53098">
    <property type="entry name" value="Ribonuclease H-like"/>
    <property type="match status" value="1"/>
</dbReference>
<evidence type="ECO:0000259" key="5">
    <source>
        <dbReference type="SMART" id="SM00479"/>
    </source>
</evidence>
<keyword evidence="2" id="KW-0378">Hydrolase</keyword>
<feature type="compositionally biased region" description="Polar residues" evidence="4">
    <location>
        <begin position="700"/>
        <end position="710"/>
    </location>
</feature>
<dbReference type="Pfam" id="PF00929">
    <property type="entry name" value="RNase_T"/>
    <property type="match status" value="1"/>
</dbReference>
<evidence type="ECO:0000256" key="4">
    <source>
        <dbReference type="SAM" id="MobiDB-lite"/>
    </source>
</evidence>
<evidence type="ECO:0000256" key="1">
    <source>
        <dbReference type="ARBA" id="ARBA00022722"/>
    </source>
</evidence>
<evidence type="ECO:0000256" key="2">
    <source>
        <dbReference type="ARBA" id="ARBA00022801"/>
    </source>
</evidence>
<dbReference type="PANTHER" id="PTHR23044:SF61">
    <property type="entry name" value="3'-5' EXORIBONUCLEASE 1-RELATED"/>
    <property type="match status" value="1"/>
</dbReference>
<evidence type="ECO:0000256" key="3">
    <source>
        <dbReference type="ARBA" id="ARBA00022839"/>
    </source>
</evidence>
<dbReference type="CDD" id="cd06133">
    <property type="entry name" value="ERI-1_3'hExo_like"/>
    <property type="match status" value="1"/>
</dbReference>
<dbReference type="InterPro" id="IPR036361">
    <property type="entry name" value="SAP_dom_sf"/>
</dbReference>
<name>A0A6A7G0P3_9CRUS</name>
<dbReference type="InterPro" id="IPR013520">
    <property type="entry name" value="Ribonucl_H"/>
</dbReference>
<feature type="region of interest" description="Disordered" evidence="4">
    <location>
        <begin position="624"/>
        <end position="715"/>
    </location>
</feature>
<sequence length="742" mass="81777">MATNCLPNTDEMEAPACHDTFPEVAFFEVPNELGSSKSVSNKSRELVKHPAFKEISAINGQINRMTLKALRVELEKLSINSCGTKDVLRKRLKFDERKRILSSYELVDPNTPKQHYTHLLVIDFEATCEEHQTKDYVHEIIEFPAVLVRVEDVAVVAEFHRLVRPVLNPILTPFCRDLTAIPQSGVESAACFPEVLQEFEQWLVEQGVSSSDADTKFAVATDGPWDMARFLLMQCSVSKLPFPSWARSWINLRKVFSNFYVTKRLCLSEMLSALGLEFQGRPHCGLDDARNIAAIAEVLLRDGAAPRVNETIAHLPRYTPPTLKGSSVASVTLKEFETSERRKRNKATTAASNTAVVSELCTSVTHLQLPDDQNNTSAASSVLGVGNANVPNQHNAHDTQNNPLTSARLVSDAAAADDEVAATVTLSQGTVDASSILDLHGVTGINHYTDEGQQSGLDNLNSGDAGSMLQHQQQYAQNYPRTHPHRNTENNQTYSQTHSDDGIMTTTCCPTAFQKTCPTSDLKEESSYCIATRGTTDGNICINSQIILPTSNTQSNSRQVSSLANNQFTSNGKSSICTNGVSSDCSPSDNDSSTSQENMLINDEWIKSMPYLNIVRSEDGGVESYSFRTDTSRPTESVTRINKKTNKNKHNAKDMLQRPTRTNNSNANDRDFSHNKQHSSEHLEKPVRRTNRQAKARTGRGSQSSATKSAPTVEAKATVAVIVDFSDTKEFPVLGSSKRGFR</sequence>
<protein>
    <submittedName>
        <fullName evidence="6">3'-5' exoribonuclease 1-like</fullName>
    </submittedName>
</protein>
<feature type="compositionally biased region" description="Polar residues" evidence="4">
    <location>
        <begin position="626"/>
        <end position="640"/>
    </location>
</feature>
<dbReference type="InterPro" id="IPR051274">
    <property type="entry name" value="3-5_Exoribonuclease"/>
</dbReference>
<feature type="domain" description="Exonuclease" evidence="5">
    <location>
        <begin position="118"/>
        <end position="305"/>
    </location>
</feature>
<feature type="region of interest" description="Disordered" evidence="4">
    <location>
        <begin position="453"/>
        <end position="498"/>
    </location>
</feature>
<dbReference type="AlphaFoldDB" id="A0A6A7G0P3"/>
<proteinExistence type="evidence at transcript level"/>
<dbReference type="Gene3D" id="3.30.420.10">
    <property type="entry name" value="Ribonuclease H-like superfamily/Ribonuclease H"/>
    <property type="match status" value="1"/>
</dbReference>
<dbReference type="InterPro" id="IPR012337">
    <property type="entry name" value="RNaseH-like_sf"/>
</dbReference>